<organism evidence="1 2">
    <name type="scientific">Phlebia brevispora</name>
    <dbReference type="NCBI Taxonomy" id="194682"/>
    <lineage>
        <taxon>Eukaryota</taxon>
        <taxon>Fungi</taxon>
        <taxon>Dikarya</taxon>
        <taxon>Basidiomycota</taxon>
        <taxon>Agaricomycotina</taxon>
        <taxon>Agaricomycetes</taxon>
        <taxon>Polyporales</taxon>
        <taxon>Meruliaceae</taxon>
        <taxon>Phlebia</taxon>
    </lineage>
</organism>
<dbReference type="Proteomes" id="UP001148662">
    <property type="component" value="Unassembled WGS sequence"/>
</dbReference>
<keyword evidence="2" id="KW-1185">Reference proteome</keyword>
<name>A0ACC1T533_9APHY</name>
<comment type="caution">
    <text evidence="1">The sequence shown here is derived from an EMBL/GenBank/DDBJ whole genome shotgun (WGS) entry which is preliminary data.</text>
</comment>
<dbReference type="EMBL" id="JANHOG010000571">
    <property type="protein sequence ID" value="KAJ3553169.1"/>
    <property type="molecule type" value="Genomic_DNA"/>
</dbReference>
<evidence type="ECO:0000313" key="1">
    <source>
        <dbReference type="EMBL" id="KAJ3553169.1"/>
    </source>
</evidence>
<gene>
    <name evidence="1" type="ORF">NM688_g3758</name>
</gene>
<evidence type="ECO:0000313" key="2">
    <source>
        <dbReference type="Proteomes" id="UP001148662"/>
    </source>
</evidence>
<reference evidence="1" key="1">
    <citation type="submission" date="2022-07" db="EMBL/GenBank/DDBJ databases">
        <title>Genome Sequence of Phlebia brevispora.</title>
        <authorList>
            <person name="Buettner E."/>
        </authorList>
    </citation>
    <scope>NUCLEOTIDE SEQUENCE</scope>
    <source>
        <strain evidence="1">MPL23</strain>
    </source>
</reference>
<accession>A0ACC1T533</accession>
<sequence length="415" mass="47067">MKSSSNPKQPIWWTNGALFLSVHLATIAGIYYHPLRSTSWKTLCLTFALYHTAMLSITAGYHRLYSHKSFRAGHAVSAIVAFFGASACQGSIKWWALRHRLHHVSLPERVYDPVHDPYAATRGLLWAHMGWIFYKTKYERMSLIDREDLEKDKVVAIQHKYYTPITVLATFVMPVLIGSLWDDAAGAFVWAALLKCVLVWHATFLINSAAHWNGVQPYSDEDTSRTNLILAVLTNGEGNHNFHTFPHDFRSGPTPFEWDPTKWLIMLLHTFGLATNLRRARQEDLDEAKLHMKLKAAVGPETLQKLYPDDANEYPPWTLDKAQEYAASASRCLIVIDGHIMDVTAYLKEHPGGAAIVRKYSLRKDQGKANDEGHSDVDPELWKQATWAFSGGLNTHSRAEKRRLQEYTIAKLGEA</sequence>
<protein>
    <submittedName>
        <fullName evidence="1">Uncharacterized protein</fullName>
    </submittedName>
</protein>
<proteinExistence type="predicted"/>